<evidence type="ECO:0000256" key="3">
    <source>
        <dbReference type="ARBA" id="ARBA00023082"/>
    </source>
</evidence>
<dbReference type="Pfam" id="PF08281">
    <property type="entry name" value="Sigma70_r4_2"/>
    <property type="match status" value="1"/>
</dbReference>
<keyword evidence="2" id="KW-0805">Transcription regulation</keyword>
<evidence type="ECO:0000259" key="7">
    <source>
        <dbReference type="Pfam" id="PF08281"/>
    </source>
</evidence>
<evidence type="ECO:0000256" key="5">
    <source>
        <dbReference type="ARBA" id="ARBA00023163"/>
    </source>
</evidence>
<keyword evidence="3" id="KW-0731">Sigma factor</keyword>
<keyword evidence="4" id="KW-0238">DNA-binding</keyword>
<dbReference type="Gene3D" id="1.10.1740.10">
    <property type="match status" value="1"/>
</dbReference>
<feature type="domain" description="RNA polymerase sigma-70 region 2" evidence="6">
    <location>
        <begin position="29"/>
        <end position="95"/>
    </location>
</feature>
<reference evidence="8 9" key="1">
    <citation type="journal article" date="2013" name="Int. J. Syst. Evol. Microbiol.">
        <title>Marinoscillum luteum sp. nov., isolated from marine sediment.</title>
        <authorList>
            <person name="Cha I.T."/>
            <person name="Park S.J."/>
            <person name="Kim S.J."/>
            <person name="Kim J.G."/>
            <person name="Jung M.Y."/>
            <person name="Shin K.S."/>
            <person name="Kwon K.K."/>
            <person name="Yang S.H."/>
            <person name="Seo Y.S."/>
            <person name="Rhee S.K."/>
        </authorList>
    </citation>
    <scope>NUCLEOTIDE SEQUENCE [LARGE SCALE GENOMIC DNA]</scope>
    <source>
        <strain evidence="8 9">KCTC 23939</strain>
    </source>
</reference>
<protein>
    <submittedName>
        <fullName evidence="8">RNA polymerase sigma factor</fullName>
    </submittedName>
</protein>
<evidence type="ECO:0000256" key="2">
    <source>
        <dbReference type="ARBA" id="ARBA00023015"/>
    </source>
</evidence>
<dbReference type="InterPro" id="IPR013249">
    <property type="entry name" value="RNA_pol_sigma70_r4_t2"/>
</dbReference>
<dbReference type="InterPro" id="IPR013325">
    <property type="entry name" value="RNA_pol_sigma_r2"/>
</dbReference>
<evidence type="ECO:0000259" key="6">
    <source>
        <dbReference type="Pfam" id="PF04542"/>
    </source>
</evidence>
<name>A0ABW7NAB1_9BACT</name>
<sequence>MSTDLATWSDAELIEKLKEGNASRFFQELYERYYKKVLDKCYSFVKNRETARELAEDVFSKTFEKIGSFKQKSSFSSWLYSITYNHCIDYLREKKKLHYPEWNKENEIPEIIDESDEALSEITYENLLLIMEEIHPEEKALLLMKYQHDLSIREISTSLRISENAAKMRLKRARTRVVFLYTQKYLKHG</sequence>
<evidence type="ECO:0000313" key="8">
    <source>
        <dbReference type="EMBL" id="MFH6984479.1"/>
    </source>
</evidence>
<dbReference type="RefSeq" id="WP_159584766.1">
    <property type="nucleotide sequence ID" value="NZ_JBIPKE010000017.1"/>
</dbReference>
<evidence type="ECO:0000313" key="9">
    <source>
        <dbReference type="Proteomes" id="UP001610063"/>
    </source>
</evidence>
<gene>
    <name evidence="8" type="ORF">ACHKAR_13585</name>
</gene>
<dbReference type="NCBIfam" id="TIGR02937">
    <property type="entry name" value="sigma70-ECF"/>
    <property type="match status" value="1"/>
</dbReference>
<proteinExistence type="inferred from homology"/>
<dbReference type="InterPro" id="IPR007627">
    <property type="entry name" value="RNA_pol_sigma70_r2"/>
</dbReference>
<dbReference type="EMBL" id="JBIPKE010000017">
    <property type="protein sequence ID" value="MFH6984479.1"/>
    <property type="molecule type" value="Genomic_DNA"/>
</dbReference>
<dbReference type="SUPFAM" id="SSF88659">
    <property type="entry name" value="Sigma3 and sigma4 domains of RNA polymerase sigma factors"/>
    <property type="match status" value="1"/>
</dbReference>
<keyword evidence="5" id="KW-0804">Transcription</keyword>
<dbReference type="PANTHER" id="PTHR43133">
    <property type="entry name" value="RNA POLYMERASE ECF-TYPE SIGMA FACTO"/>
    <property type="match status" value="1"/>
</dbReference>
<dbReference type="Proteomes" id="UP001610063">
    <property type="component" value="Unassembled WGS sequence"/>
</dbReference>
<dbReference type="InterPro" id="IPR014284">
    <property type="entry name" value="RNA_pol_sigma-70_dom"/>
</dbReference>
<dbReference type="SUPFAM" id="SSF88946">
    <property type="entry name" value="Sigma2 domain of RNA polymerase sigma factors"/>
    <property type="match status" value="1"/>
</dbReference>
<dbReference type="InterPro" id="IPR036388">
    <property type="entry name" value="WH-like_DNA-bd_sf"/>
</dbReference>
<dbReference type="Gene3D" id="1.10.10.10">
    <property type="entry name" value="Winged helix-like DNA-binding domain superfamily/Winged helix DNA-binding domain"/>
    <property type="match status" value="1"/>
</dbReference>
<keyword evidence="9" id="KW-1185">Reference proteome</keyword>
<accession>A0ABW7NAB1</accession>
<dbReference type="InterPro" id="IPR013324">
    <property type="entry name" value="RNA_pol_sigma_r3/r4-like"/>
</dbReference>
<evidence type="ECO:0000256" key="4">
    <source>
        <dbReference type="ARBA" id="ARBA00023125"/>
    </source>
</evidence>
<dbReference type="InterPro" id="IPR039425">
    <property type="entry name" value="RNA_pol_sigma-70-like"/>
</dbReference>
<dbReference type="PANTHER" id="PTHR43133:SF8">
    <property type="entry name" value="RNA POLYMERASE SIGMA FACTOR HI_1459-RELATED"/>
    <property type="match status" value="1"/>
</dbReference>
<dbReference type="Pfam" id="PF04542">
    <property type="entry name" value="Sigma70_r2"/>
    <property type="match status" value="1"/>
</dbReference>
<evidence type="ECO:0000256" key="1">
    <source>
        <dbReference type="ARBA" id="ARBA00010641"/>
    </source>
</evidence>
<comment type="caution">
    <text evidence="8">The sequence shown here is derived from an EMBL/GenBank/DDBJ whole genome shotgun (WGS) entry which is preliminary data.</text>
</comment>
<organism evidence="8 9">
    <name type="scientific">Marinoscillum luteum</name>
    <dbReference type="NCBI Taxonomy" id="861051"/>
    <lineage>
        <taxon>Bacteria</taxon>
        <taxon>Pseudomonadati</taxon>
        <taxon>Bacteroidota</taxon>
        <taxon>Cytophagia</taxon>
        <taxon>Cytophagales</taxon>
        <taxon>Reichenbachiellaceae</taxon>
        <taxon>Marinoscillum</taxon>
    </lineage>
</organism>
<feature type="domain" description="RNA polymerase sigma factor 70 region 4 type 2" evidence="7">
    <location>
        <begin position="125"/>
        <end position="176"/>
    </location>
</feature>
<comment type="similarity">
    <text evidence="1">Belongs to the sigma-70 factor family. ECF subfamily.</text>
</comment>